<name>A0A9P6GXJ9_9MICR</name>
<sequence>MFVQIAEEMAVVSFPDKIISRVEGDNLHTREIQKNNAKTFNGTQRRLGERGWRPYKGPSYRPQGQTGGWYHKRYCMLHREGDHSTGFCKEFSEVLNRERNRVRREVSRVEINNEVKVKNEESENKEFLYYFVRVETEGNPFMVSGFINGRRRQVLDALHPANAQTNKESNQD</sequence>
<evidence type="ECO:0000313" key="2">
    <source>
        <dbReference type="Proteomes" id="UP000740883"/>
    </source>
</evidence>
<dbReference type="AlphaFoldDB" id="A0A9P6GXJ9"/>
<comment type="caution">
    <text evidence="1">The sequence shown here is derived from an EMBL/GenBank/DDBJ whole genome shotgun (WGS) entry which is preliminary data.</text>
</comment>
<proteinExistence type="predicted"/>
<dbReference type="Proteomes" id="UP000740883">
    <property type="component" value="Unassembled WGS sequence"/>
</dbReference>
<keyword evidence="2" id="KW-1185">Reference proteome</keyword>
<organism evidence="1 2">
    <name type="scientific">Nosema granulosis</name>
    <dbReference type="NCBI Taxonomy" id="83296"/>
    <lineage>
        <taxon>Eukaryota</taxon>
        <taxon>Fungi</taxon>
        <taxon>Fungi incertae sedis</taxon>
        <taxon>Microsporidia</taxon>
        <taxon>Nosematidae</taxon>
        <taxon>Nosema</taxon>
    </lineage>
</organism>
<protein>
    <submittedName>
        <fullName evidence="1">Uncharacterized protein</fullName>
    </submittedName>
</protein>
<gene>
    <name evidence="1" type="ORF">NGRA_2143</name>
</gene>
<reference evidence="1 2" key="1">
    <citation type="journal article" date="2020" name="Genome Biol. Evol.">
        <title>Comparative genomics of strictly vertically transmitted, feminizing microsporidia endosymbionts of amphipod crustaceans.</title>
        <authorList>
            <person name="Cormier A."/>
            <person name="Chebbi M.A."/>
            <person name="Giraud I."/>
            <person name="Wattier R."/>
            <person name="Teixeira M."/>
            <person name="Gilbert C."/>
            <person name="Rigaud T."/>
            <person name="Cordaux R."/>
        </authorList>
    </citation>
    <scope>NUCLEOTIDE SEQUENCE [LARGE SCALE GENOMIC DNA]</scope>
    <source>
        <strain evidence="1 2">Ou3-Ou53</strain>
    </source>
</reference>
<accession>A0A9P6GXJ9</accession>
<dbReference type="EMBL" id="SBJO01000196">
    <property type="protein sequence ID" value="KAF9762238.1"/>
    <property type="molecule type" value="Genomic_DNA"/>
</dbReference>
<evidence type="ECO:0000313" key="1">
    <source>
        <dbReference type="EMBL" id="KAF9762238.1"/>
    </source>
</evidence>